<proteinExistence type="predicted"/>
<reference evidence="11 12" key="1">
    <citation type="submission" date="2014-04" db="EMBL/GenBank/DDBJ databases">
        <authorList>
            <consortium name="DOE Joint Genome Institute"/>
            <person name="Kuo A."/>
            <person name="Martino E."/>
            <person name="Perotto S."/>
            <person name="Kohler A."/>
            <person name="Nagy L.G."/>
            <person name="Floudas D."/>
            <person name="Copeland A."/>
            <person name="Barry K.W."/>
            <person name="Cichocki N."/>
            <person name="Veneault-Fourrey C."/>
            <person name="LaButti K."/>
            <person name="Lindquist E.A."/>
            <person name="Lipzen A."/>
            <person name="Lundell T."/>
            <person name="Morin E."/>
            <person name="Murat C."/>
            <person name="Sun H."/>
            <person name="Tunlid A."/>
            <person name="Henrissat B."/>
            <person name="Grigoriev I.V."/>
            <person name="Hibbett D.S."/>
            <person name="Martin F."/>
            <person name="Nordberg H.P."/>
            <person name="Cantor M.N."/>
            <person name="Hua S.X."/>
        </authorList>
    </citation>
    <scope>NUCLEOTIDE SEQUENCE [LARGE SCALE GENOMIC DNA]</scope>
    <source>
        <strain evidence="11 12">Zn</strain>
    </source>
</reference>
<feature type="coiled-coil region" evidence="9">
    <location>
        <begin position="853"/>
        <end position="928"/>
    </location>
</feature>
<evidence type="ECO:0000256" key="5">
    <source>
        <dbReference type="ARBA" id="ARBA00022771"/>
    </source>
</evidence>
<evidence type="ECO:0000256" key="4">
    <source>
        <dbReference type="ARBA" id="ARBA00022737"/>
    </source>
</evidence>
<dbReference type="CDD" id="cd18808">
    <property type="entry name" value="SF1_C_Upf1"/>
    <property type="match status" value="1"/>
</dbReference>
<dbReference type="GO" id="GO:0031380">
    <property type="term" value="C:nuclear RNA-directed RNA polymerase complex"/>
    <property type="evidence" value="ECO:0007669"/>
    <property type="project" value="TreeGrafter"/>
</dbReference>
<dbReference type="CDD" id="cd17936">
    <property type="entry name" value="EEXXEc_NFX1"/>
    <property type="match status" value="1"/>
</dbReference>
<keyword evidence="9" id="KW-0175">Coiled coil</keyword>
<dbReference type="InterPro" id="IPR027417">
    <property type="entry name" value="P-loop_NTPase"/>
</dbReference>
<dbReference type="SMART" id="SM00438">
    <property type="entry name" value="ZnF_NFX"/>
    <property type="match status" value="3"/>
</dbReference>
<dbReference type="PROSITE" id="PS51981">
    <property type="entry name" value="ZF_RZ"/>
    <property type="match status" value="1"/>
</dbReference>
<dbReference type="Gene3D" id="3.40.50.300">
    <property type="entry name" value="P-loop containing nucleotide triphosphate hydrolases"/>
    <property type="match status" value="3"/>
</dbReference>
<evidence type="ECO:0000256" key="9">
    <source>
        <dbReference type="SAM" id="Coils"/>
    </source>
</evidence>
<evidence type="ECO:0000256" key="3">
    <source>
        <dbReference type="ARBA" id="ARBA00022723"/>
    </source>
</evidence>
<evidence type="ECO:0000256" key="8">
    <source>
        <dbReference type="ARBA" id="ARBA00022859"/>
    </source>
</evidence>
<dbReference type="EMBL" id="KN832880">
    <property type="protein sequence ID" value="KIM98397.1"/>
    <property type="molecule type" value="Genomic_DNA"/>
</dbReference>
<dbReference type="AlphaFoldDB" id="A0A0C3D8Z3"/>
<feature type="domain" description="RZ-type" evidence="10">
    <location>
        <begin position="1123"/>
        <end position="1171"/>
    </location>
</feature>
<dbReference type="PANTHER" id="PTHR10887">
    <property type="entry name" value="DNA2/NAM7 HELICASE FAMILY"/>
    <property type="match status" value="1"/>
</dbReference>
<dbReference type="GO" id="GO:0005737">
    <property type="term" value="C:cytoplasm"/>
    <property type="evidence" value="ECO:0007669"/>
    <property type="project" value="UniProtKB-SubCell"/>
</dbReference>
<evidence type="ECO:0000313" key="12">
    <source>
        <dbReference type="Proteomes" id="UP000054321"/>
    </source>
</evidence>
<dbReference type="Pfam" id="PF13086">
    <property type="entry name" value="AAA_11"/>
    <property type="match status" value="1"/>
</dbReference>
<keyword evidence="4" id="KW-0677">Repeat</keyword>
<dbReference type="InterPro" id="IPR047187">
    <property type="entry name" value="SF1_C_Upf1"/>
</dbReference>
<protein>
    <recommendedName>
        <fullName evidence="10">RZ-type domain-containing protein</fullName>
    </recommendedName>
</protein>
<dbReference type="PANTHER" id="PTHR10887:SF445">
    <property type="entry name" value="NFX1-TYPE ZINC FINGER-CONTAINING PROTEIN 1"/>
    <property type="match status" value="1"/>
</dbReference>
<organism evidence="11 12">
    <name type="scientific">Oidiodendron maius (strain Zn)</name>
    <dbReference type="NCBI Taxonomy" id="913774"/>
    <lineage>
        <taxon>Eukaryota</taxon>
        <taxon>Fungi</taxon>
        <taxon>Dikarya</taxon>
        <taxon>Ascomycota</taxon>
        <taxon>Pezizomycotina</taxon>
        <taxon>Leotiomycetes</taxon>
        <taxon>Leotiomycetes incertae sedis</taxon>
        <taxon>Myxotrichaceae</taxon>
        <taxon>Oidiodendron</taxon>
    </lineage>
</organism>
<evidence type="ECO:0000256" key="1">
    <source>
        <dbReference type="ARBA" id="ARBA00004496"/>
    </source>
</evidence>
<dbReference type="InterPro" id="IPR041677">
    <property type="entry name" value="DNA2/NAM7_AAA_11"/>
</dbReference>
<keyword evidence="6" id="KW-0378">Hydrolase</keyword>
<dbReference type="OrthoDB" id="2423195at2759"/>
<evidence type="ECO:0000256" key="6">
    <source>
        <dbReference type="ARBA" id="ARBA00022806"/>
    </source>
</evidence>
<dbReference type="FunFam" id="3.40.50.300:FF:001660">
    <property type="entry name" value="NF-X1 finger and helicase protein, putative"/>
    <property type="match status" value="1"/>
</dbReference>
<dbReference type="CDD" id="cd06008">
    <property type="entry name" value="NF-X1-zinc-finger"/>
    <property type="match status" value="1"/>
</dbReference>
<evidence type="ECO:0000313" key="11">
    <source>
        <dbReference type="EMBL" id="KIM98397.1"/>
    </source>
</evidence>
<name>A0A0C3D8Z3_OIDMZ</name>
<dbReference type="InterPro" id="IPR000967">
    <property type="entry name" value="Znf_NFX1"/>
</dbReference>
<dbReference type="Pfam" id="PF13087">
    <property type="entry name" value="AAA_12"/>
    <property type="match status" value="1"/>
</dbReference>
<keyword evidence="12" id="KW-1185">Reference proteome</keyword>
<dbReference type="InterPro" id="IPR045055">
    <property type="entry name" value="DNA2/NAM7-like"/>
</dbReference>
<dbReference type="InterPro" id="IPR041679">
    <property type="entry name" value="DNA2/NAM7-like_C"/>
</dbReference>
<dbReference type="STRING" id="913774.A0A0C3D8Z3"/>
<dbReference type="GO" id="GO:0008270">
    <property type="term" value="F:zinc ion binding"/>
    <property type="evidence" value="ECO:0007669"/>
    <property type="project" value="UniProtKB-KW"/>
</dbReference>
<dbReference type="InParanoid" id="A0A0C3D8Z3"/>
<dbReference type="SUPFAM" id="SSF52540">
    <property type="entry name" value="P-loop containing nucleoside triphosphate hydrolases"/>
    <property type="match status" value="1"/>
</dbReference>
<keyword evidence="3" id="KW-0479">Metal-binding</keyword>
<evidence type="ECO:0000256" key="7">
    <source>
        <dbReference type="ARBA" id="ARBA00022833"/>
    </source>
</evidence>
<keyword evidence="2" id="KW-0963">Cytoplasm</keyword>
<keyword evidence="6" id="KW-0067">ATP-binding</keyword>
<evidence type="ECO:0000259" key="10">
    <source>
        <dbReference type="PROSITE" id="PS51981"/>
    </source>
</evidence>
<keyword evidence="6" id="KW-0547">Nucleotide-binding</keyword>
<dbReference type="InterPro" id="IPR046439">
    <property type="entry name" value="ZF_RZ_dom"/>
</dbReference>
<reference evidence="12" key="2">
    <citation type="submission" date="2015-01" db="EMBL/GenBank/DDBJ databases">
        <title>Evolutionary Origins and Diversification of the Mycorrhizal Mutualists.</title>
        <authorList>
            <consortium name="DOE Joint Genome Institute"/>
            <consortium name="Mycorrhizal Genomics Consortium"/>
            <person name="Kohler A."/>
            <person name="Kuo A."/>
            <person name="Nagy L.G."/>
            <person name="Floudas D."/>
            <person name="Copeland A."/>
            <person name="Barry K.W."/>
            <person name="Cichocki N."/>
            <person name="Veneault-Fourrey C."/>
            <person name="LaButti K."/>
            <person name="Lindquist E.A."/>
            <person name="Lipzen A."/>
            <person name="Lundell T."/>
            <person name="Morin E."/>
            <person name="Murat C."/>
            <person name="Riley R."/>
            <person name="Ohm R."/>
            <person name="Sun H."/>
            <person name="Tunlid A."/>
            <person name="Henrissat B."/>
            <person name="Grigoriev I.V."/>
            <person name="Hibbett D.S."/>
            <person name="Martin F."/>
        </authorList>
    </citation>
    <scope>NUCLEOTIDE SEQUENCE [LARGE SCALE GENOMIC DNA]</scope>
    <source>
        <strain evidence="12">Zn</strain>
    </source>
</reference>
<comment type="subcellular location">
    <subcellularLocation>
        <location evidence="1">Cytoplasm</location>
    </subcellularLocation>
</comment>
<keyword evidence="7" id="KW-0862">Zinc</keyword>
<dbReference type="HOGENOM" id="CLU_001490_0_0_1"/>
<keyword evidence="5" id="KW-0863">Zinc-finger</keyword>
<gene>
    <name evidence="11" type="ORF">OIDMADRAFT_43395</name>
</gene>
<dbReference type="Proteomes" id="UP000054321">
    <property type="component" value="Unassembled WGS sequence"/>
</dbReference>
<accession>A0A0C3D8Z3</accession>
<dbReference type="GO" id="GO:0002376">
    <property type="term" value="P:immune system process"/>
    <property type="evidence" value="ECO:0007669"/>
    <property type="project" value="UniProtKB-KW"/>
</dbReference>
<dbReference type="GO" id="GO:0004386">
    <property type="term" value="F:helicase activity"/>
    <property type="evidence" value="ECO:0007669"/>
    <property type="project" value="InterPro"/>
</dbReference>
<keyword evidence="8" id="KW-0391">Immunity</keyword>
<dbReference type="GO" id="GO:0031048">
    <property type="term" value="P:regulatory ncRNA-mediated heterochromatin formation"/>
    <property type="evidence" value="ECO:0007669"/>
    <property type="project" value="TreeGrafter"/>
</dbReference>
<keyword evidence="6" id="KW-0347">Helicase</keyword>
<evidence type="ECO:0000256" key="2">
    <source>
        <dbReference type="ARBA" id="ARBA00022490"/>
    </source>
</evidence>
<sequence>MPPDIVPPLYARGPNFLFQLDSILKADGDRLSLSPGVSIDDIASIDELEARTSLDRGQCPALMAALTREYAFIQGPPGTGKSYLGVQLMRVLLACKDNADLGPVVVVRVLQTADVIGVTTTGLAKRISVLQHVNCKVIICEEAGEVMESHIISALLPSVEHFIQIGDHQQLRPQINNHGLSLESKQGALYQLDRSQFKRLSVGEPGRPSFPVAQLNVQRRMRPEISALIRATIYPRLIDHETTKNLPDVVGMRKNVFWLDHENVEEAPAADQHQKSRSNDWEVDMTHALVRHIVRQGVYSSSDIAVLTPYTGQLQKLRTKMRSDFEIVLSDRDEETLARDGFNEETATIEEDQTNIGNRRKPLEKKKLSEFLRIATVDNFQGEESKIIIISLVRSNKEKKVGFLKTTNRINVLLSRAQHGMYLIGNTDTYSNIKMWAQVISMLEATDSVGKAFGLCCPRHMDTVMQATEPLDFEKLSPEGGCQLSCDRRLVECGHKCLARCHSDSMHDIFKCPRPCQRLHAPCNHSCQKQSCGEDCGLCVVKLDNINLPCNHLKDSVPCYQAQDLDSIKCNVRVQNQVPGCNHTVEVPCFQDVATPFFRCPTACGINLACGHSCPGTCGKCNGKDADMNPIVKHQKCTKTCGRYFGACNHTCRNLCHDGTDCGLCFAPCEVQCSHSRCTLRCHQSCAPCVESCTWSCEHKGGCEMPCAAPCNRPPCNQRCPKTLSCGHRCPGICGEVCAEGYCHQCSSKLDARVDFLEMKLYGEIDVNEAPVIVLGCGHFFTAESVDGHLGMSEVYEIDGYGEFTGLKDVSGALAQSIPCCPDCKCPVRQFATQRYNRVINRAVIDEMSKRFLTTGRDGLRQLERRITELERNLEATRQETMQAIRHAKTYVTSGITPPKILQVNRILKERHAESQKLEDAIESFRNRVADEHQPAQKLHGATVHAARKATAAVATVDVLISNLTVADVVPALARDRRVTMGGQMVHIKTEFLILGDKFTIDEALKSTSAKSSIKIPGKAPGLLAEPFFQNCKNFIGECKVENLPKLAVEASLFYASIARSFESFCYSDKLDLAKAAIHSEMAKQLLEDAREVCKQPFQNAENLRNVVEESIRLMKKQWYEEVSVEEIKAIKAAMVSGSQGIATHSGHWYNCENGHPFAIGECGMPMEGLE</sequence>